<feature type="transmembrane region" description="Helical" evidence="6">
    <location>
        <begin position="43"/>
        <end position="62"/>
    </location>
</feature>
<evidence type="ECO:0000256" key="3">
    <source>
        <dbReference type="ARBA" id="ARBA00022692"/>
    </source>
</evidence>
<evidence type="ECO:0000256" key="1">
    <source>
        <dbReference type="ARBA" id="ARBA00004651"/>
    </source>
</evidence>
<dbReference type="AlphaFoldDB" id="A0A561BYR0"/>
<evidence type="ECO:0000313" key="10">
    <source>
        <dbReference type="Proteomes" id="UP000318380"/>
    </source>
</evidence>
<evidence type="ECO:0000259" key="7">
    <source>
        <dbReference type="Pfam" id="PF09851"/>
    </source>
</evidence>
<dbReference type="OrthoDB" id="7596142at2"/>
<evidence type="ECO:0000256" key="5">
    <source>
        <dbReference type="ARBA" id="ARBA00023136"/>
    </source>
</evidence>
<evidence type="ECO:0000256" key="6">
    <source>
        <dbReference type="SAM" id="Phobius"/>
    </source>
</evidence>
<keyword evidence="5 6" id="KW-0472">Membrane</keyword>
<dbReference type="InterPro" id="IPR027379">
    <property type="entry name" value="CLS_N"/>
</dbReference>
<evidence type="ECO:0000313" key="9">
    <source>
        <dbReference type="EMBL" id="TWD84029.1"/>
    </source>
</evidence>
<dbReference type="Proteomes" id="UP000318380">
    <property type="component" value="Unassembled WGS sequence"/>
</dbReference>
<feature type="domain" description="SHOCT" evidence="7">
    <location>
        <begin position="96"/>
        <end position="123"/>
    </location>
</feature>
<evidence type="ECO:0000256" key="4">
    <source>
        <dbReference type="ARBA" id="ARBA00022989"/>
    </source>
</evidence>
<dbReference type="Pfam" id="PF13396">
    <property type="entry name" value="PLDc_N"/>
    <property type="match status" value="1"/>
</dbReference>
<accession>A0A561BYR0</accession>
<organism evidence="9 10">
    <name type="scientific">Kribbella amoyensis</name>
    <dbReference type="NCBI Taxonomy" id="996641"/>
    <lineage>
        <taxon>Bacteria</taxon>
        <taxon>Bacillati</taxon>
        <taxon>Actinomycetota</taxon>
        <taxon>Actinomycetes</taxon>
        <taxon>Propionibacteriales</taxon>
        <taxon>Kribbellaceae</taxon>
        <taxon>Kribbella</taxon>
    </lineage>
</organism>
<dbReference type="EMBL" id="VIVK01000001">
    <property type="protein sequence ID" value="TWD84029.1"/>
    <property type="molecule type" value="Genomic_DNA"/>
</dbReference>
<sequence>MSFWDVVWFIVIGFGFAAYLITMFSIVADLFRDRTASGGAKALWILGLFVLPLLTALVYVVVKGKGMAERSAGSYREAQERQETYIRQVAGTSAPDQIEKARSLLDSGIISASEFDVLKAKALGV</sequence>
<keyword evidence="4 6" id="KW-1133">Transmembrane helix</keyword>
<reference evidence="9 10" key="1">
    <citation type="submission" date="2019-06" db="EMBL/GenBank/DDBJ databases">
        <title>Sequencing the genomes of 1000 actinobacteria strains.</title>
        <authorList>
            <person name="Klenk H.-P."/>
        </authorList>
    </citation>
    <scope>NUCLEOTIDE SEQUENCE [LARGE SCALE GENOMIC DNA]</scope>
    <source>
        <strain evidence="9 10">DSM 24683</strain>
    </source>
</reference>
<dbReference type="InterPro" id="IPR018649">
    <property type="entry name" value="SHOCT"/>
</dbReference>
<evidence type="ECO:0000259" key="8">
    <source>
        <dbReference type="Pfam" id="PF13396"/>
    </source>
</evidence>
<comment type="caution">
    <text evidence="9">The sequence shown here is derived from an EMBL/GenBank/DDBJ whole genome shotgun (WGS) entry which is preliminary data.</text>
</comment>
<feature type="domain" description="Cardiolipin synthase N-terminal" evidence="8">
    <location>
        <begin position="26"/>
        <end position="62"/>
    </location>
</feature>
<dbReference type="GO" id="GO:0005886">
    <property type="term" value="C:plasma membrane"/>
    <property type="evidence" value="ECO:0007669"/>
    <property type="project" value="UniProtKB-SubCell"/>
</dbReference>
<keyword evidence="3 6" id="KW-0812">Transmembrane</keyword>
<protein>
    <submittedName>
        <fullName evidence="9">Phospholipase D-like protein</fullName>
    </submittedName>
</protein>
<evidence type="ECO:0000256" key="2">
    <source>
        <dbReference type="ARBA" id="ARBA00022475"/>
    </source>
</evidence>
<dbReference type="Pfam" id="PF09851">
    <property type="entry name" value="SHOCT"/>
    <property type="match status" value="1"/>
</dbReference>
<feature type="transmembrane region" description="Helical" evidence="6">
    <location>
        <begin position="6"/>
        <end position="31"/>
    </location>
</feature>
<keyword evidence="2" id="KW-1003">Cell membrane</keyword>
<gene>
    <name evidence="9" type="ORF">FB561_5201</name>
</gene>
<name>A0A561BYR0_9ACTN</name>
<proteinExistence type="predicted"/>
<keyword evidence="10" id="KW-1185">Reference proteome</keyword>
<comment type="subcellular location">
    <subcellularLocation>
        <location evidence="1">Cell membrane</location>
        <topology evidence="1">Multi-pass membrane protein</topology>
    </subcellularLocation>
</comment>
<dbReference type="RefSeq" id="WP_145811096.1">
    <property type="nucleotide sequence ID" value="NZ_VIVK01000001.1"/>
</dbReference>